<feature type="compositionally biased region" description="Basic residues" evidence="1">
    <location>
        <begin position="210"/>
        <end position="222"/>
    </location>
</feature>
<dbReference type="EnsemblPlants" id="AES67496">
    <property type="protein sequence ID" value="AES67496"/>
    <property type="gene ID" value="MTR_2g094440"/>
</dbReference>
<accession>G7IRT0</accession>
<name>G7IRT0_MEDTR</name>
<evidence type="ECO:0000313" key="2">
    <source>
        <dbReference type="EMBL" id="AES67496.2"/>
    </source>
</evidence>
<evidence type="ECO:0000256" key="1">
    <source>
        <dbReference type="SAM" id="MobiDB-lite"/>
    </source>
</evidence>
<organism evidence="2 4">
    <name type="scientific">Medicago truncatula</name>
    <name type="common">Barrel medic</name>
    <name type="synonym">Medicago tribuloides</name>
    <dbReference type="NCBI Taxonomy" id="3880"/>
    <lineage>
        <taxon>Eukaryota</taxon>
        <taxon>Viridiplantae</taxon>
        <taxon>Streptophyta</taxon>
        <taxon>Embryophyta</taxon>
        <taxon>Tracheophyta</taxon>
        <taxon>Spermatophyta</taxon>
        <taxon>Magnoliopsida</taxon>
        <taxon>eudicotyledons</taxon>
        <taxon>Gunneridae</taxon>
        <taxon>Pentapetalae</taxon>
        <taxon>rosids</taxon>
        <taxon>fabids</taxon>
        <taxon>Fabales</taxon>
        <taxon>Fabaceae</taxon>
        <taxon>Papilionoideae</taxon>
        <taxon>50 kb inversion clade</taxon>
        <taxon>NPAAA clade</taxon>
        <taxon>Hologalegina</taxon>
        <taxon>IRL clade</taxon>
        <taxon>Trifolieae</taxon>
        <taxon>Medicago</taxon>
    </lineage>
</organism>
<reference evidence="2 4" key="2">
    <citation type="journal article" date="2014" name="BMC Genomics">
        <title>An improved genome release (version Mt4.0) for the model legume Medicago truncatula.</title>
        <authorList>
            <person name="Tang H."/>
            <person name="Krishnakumar V."/>
            <person name="Bidwell S."/>
            <person name="Rosen B."/>
            <person name="Chan A."/>
            <person name="Zhou S."/>
            <person name="Gentzbittel L."/>
            <person name="Childs K.L."/>
            <person name="Yandell M."/>
            <person name="Gundlach H."/>
            <person name="Mayer K.F."/>
            <person name="Schwartz D.C."/>
            <person name="Town C.D."/>
        </authorList>
    </citation>
    <scope>GENOME REANNOTATION</scope>
    <source>
        <strain evidence="3 4">cv. Jemalong A17</strain>
    </source>
</reference>
<dbReference type="EMBL" id="CM001218">
    <property type="protein sequence ID" value="AES67496.2"/>
    <property type="molecule type" value="Genomic_DNA"/>
</dbReference>
<feature type="compositionally biased region" description="Acidic residues" evidence="1">
    <location>
        <begin position="182"/>
        <end position="192"/>
    </location>
</feature>
<dbReference type="HOGENOM" id="CLU_1191419_0_0_1"/>
<evidence type="ECO:0000313" key="4">
    <source>
        <dbReference type="Proteomes" id="UP000002051"/>
    </source>
</evidence>
<proteinExistence type="predicted"/>
<dbReference type="PaxDb" id="3880-AES67496"/>
<reference evidence="2 4" key="1">
    <citation type="journal article" date="2011" name="Nature">
        <title>The Medicago genome provides insight into the evolution of rhizobial symbioses.</title>
        <authorList>
            <person name="Young N.D."/>
            <person name="Debelle F."/>
            <person name="Oldroyd G.E."/>
            <person name="Geurts R."/>
            <person name="Cannon S.B."/>
            <person name="Udvardi M.K."/>
            <person name="Benedito V.A."/>
            <person name="Mayer K.F."/>
            <person name="Gouzy J."/>
            <person name="Schoof H."/>
            <person name="Van de Peer Y."/>
            <person name="Proost S."/>
            <person name="Cook D.R."/>
            <person name="Meyers B.C."/>
            <person name="Spannagl M."/>
            <person name="Cheung F."/>
            <person name="De Mita S."/>
            <person name="Krishnakumar V."/>
            <person name="Gundlach H."/>
            <person name="Zhou S."/>
            <person name="Mudge J."/>
            <person name="Bharti A.K."/>
            <person name="Murray J.D."/>
            <person name="Naoumkina M.A."/>
            <person name="Rosen B."/>
            <person name="Silverstein K.A."/>
            <person name="Tang H."/>
            <person name="Rombauts S."/>
            <person name="Zhao P.X."/>
            <person name="Zhou P."/>
            <person name="Barbe V."/>
            <person name="Bardou P."/>
            <person name="Bechner M."/>
            <person name="Bellec A."/>
            <person name="Berger A."/>
            <person name="Berges H."/>
            <person name="Bidwell S."/>
            <person name="Bisseling T."/>
            <person name="Choisne N."/>
            <person name="Couloux A."/>
            <person name="Denny R."/>
            <person name="Deshpande S."/>
            <person name="Dai X."/>
            <person name="Doyle J.J."/>
            <person name="Dudez A.M."/>
            <person name="Farmer A.D."/>
            <person name="Fouteau S."/>
            <person name="Franken C."/>
            <person name="Gibelin C."/>
            <person name="Gish J."/>
            <person name="Goldstein S."/>
            <person name="Gonzalez A.J."/>
            <person name="Green P.J."/>
            <person name="Hallab A."/>
            <person name="Hartog M."/>
            <person name="Hua A."/>
            <person name="Humphray S.J."/>
            <person name="Jeong D.H."/>
            <person name="Jing Y."/>
            <person name="Jocker A."/>
            <person name="Kenton S.M."/>
            <person name="Kim D.J."/>
            <person name="Klee K."/>
            <person name="Lai H."/>
            <person name="Lang C."/>
            <person name="Lin S."/>
            <person name="Macmil S.L."/>
            <person name="Magdelenat G."/>
            <person name="Matthews L."/>
            <person name="McCorrison J."/>
            <person name="Monaghan E.L."/>
            <person name="Mun J.H."/>
            <person name="Najar F.Z."/>
            <person name="Nicholson C."/>
            <person name="Noirot C."/>
            <person name="O'Bleness M."/>
            <person name="Paule C.R."/>
            <person name="Poulain J."/>
            <person name="Prion F."/>
            <person name="Qin B."/>
            <person name="Qu C."/>
            <person name="Retzel E.F."/>
            <person name="Riddle C."/>
            <person name="Sallet E."/>
            <person name="Samain S."/>
            <person name="Samson N."/>
            <person name="Sanders I."/>
            <person name="Saurat O."/>
            <person name="Scarpelli C."/>
            <person name="Schiex T."/>
            <person name="Segurens B."/>
            <person name="Severin A.J."/>
            <person name="Sherrier D.J."/>
            <person name="Shi R."/>
            <person name="Sims S."/>
            <person name="Singer S.R."/>
            <person name="Sinharoy S."/>
            <person name="Sterck L."/>
            <person name="Viollet A."/>
            <person name="Wang B.B."/>
            <person name="Wang K."/>
            <person name="Wang M."/>
            <person name="Wang X."/>
            <person name="Warfsmann J."/>
            <person name="Weissenbach J."/>
            <person name="White D.D."/>
            <person name="White J.D."/>
            <person name="Wiley G.B."/>
            <person name="Wincker P."/>
            <person name="Xing Y."/>
            <person name="Yang L."/>
            <person name="Yao Z."/>
            <person name="Ying F."/>
            <person name="Zhai J."/>
            <person name="Zhou L."/>
            <person name="Zuber A."/>
            <person name="Denarie J."/>
            <person name="Dixon R.A."/>
            <person name="May G.D."/>
            <person name="Schwartz D.C."/>
            <person name="Rogers J."/>
            <person name="Quetier F."/>
            <person name="Town C.D."/>
            <person name="Roe B.A."/>
        </authorList>
    </citation>
    <scope>NUCLEOTIDE SEQUENCE [LARGE SCALE GENOMIC DNA]</scope>
    <source>
        <strain evidence="2">A17</strain>
        <strain evidence="3 4">cv. Jemalong A17</strain>
    </source>
</reference>
<feature type="region of interest" description="Disordered" evidence="1">
    <location>
        <begin position="177"/>
        <end position="233"/>
    </location>
</feature>
<dbReference type="Proteomes" id="UP000002051">
    <property type="component" value="Chromosome 2"/>
</dbReference>
<sequence>MARNFQKARKCISCHPDLLVCFGVLKTMGSLGMNEAWRKGDKEGEGEDIVEEVVFLFILKGMLEPDKGRASKHVMLHADKLPISVTSTSELCSNAEQQLPLNDIFVPLQSRYPSAATVSAIFVGDPILSKQAASSKINLGPDKGRISQPANSKNTFEACKKSEKLLSKLWADKLDSDHASDEEKDMSDEQEQNLDRNIAEGSLFTPFMSRRQKNNKKKKHANKLNDTGVQQHI</sequence>
<reference evidence="3" key="3">
    <citation type="submission" date="2015-04" db="UniProtKB">
        <authorList>
            <consortium name="EnsemblPlants"/>
        </authorList>
    </citation>
    <scope>IDENTIFICATION</scope>
    <source>
        <strain evidence="3">cv. Jemalong A17</strain>
    </source>
</reference>
<gene>
    <name evidence="2" type="ordered locus">MTR_2g094440</name>
</gene>
<protein>
    <submittedName>
        <fullName evidence="2 3">Uncharacterized protein</fullName>
    </submittedName>
</protein>
<evidence type="ECO:0000313" key="3">
    <source>
        <dbReference type="EnsemblPlants" id="AES67496"/>
    </source>
</evidence>
<keyword evidence="4" id="KW-1185">Reference proteome</keyword>
<dbReference type="AlphaFoldDB" id="G7IRT0"/>
<accession>A0A0C3V805</accession>